<proteinExistence type="inferred from homology"/>
<keyword evidence="3 9" id="KW-0812">Transmembrane</keyword>
<keyword evidence="5" id="KW-1000">Mitochondrion outer membrane</keyword>
<evidence type="ECO:0000256" key="5">
    <source>
        <dbReference type="ARBA" id="ARBA00022787"/>
    </source>
</evidence>
<evidence type="ECO:0000256" key="7">
    <source>
        <dbReference type="ARBA" id="ARBA00023128"/>
    </source>
</evidence>
<keyword evidence="8 9" id="KW-0472">Membrane</keyword>
<dbReference type="SUPFAM" id="SSF103506">
    <property type="entry name" value="Mitochondrial carrier"/>
    <property type="match status" value="1"/>
</dbReference>
<evidence type="ECO:0000313" key="12">
    <source>
        <dbReference type="Proteomes" id="UP001497497"/>
    </source>
</evidence>
<dbReference type="AlphaFoldDB" id="A0AAV2HFB5"/>
<dbReference type="Gene3D" id="1.50.40.10">
    <property type="entry name" value="Mitochondrial carrier domain"/>
    <property type="match status" value="1"/>
</dbReference>
<keyword evidence="7" id="KW-0496">Mitochondrion</keyword>
<dbReference type="PANTHER" id="PTHR10780">
    <property type="entry name" value="MITOCHONDRIAL CARRIER HOMOLOG"/>
    <property type="match status" value="1"/>
</dbReference>
<gene>
    <name evidence="11" type="ORF">GSLYS_00006689001</name>
</gene>
<evidence type="ECO:0000256" key="9">
    <source>
        <dbReference type="PROSITE-ProRule" id="PRU00282"/>
    </source>
</evidence>
<dbReference type="Proteomes" id="UP001497497">
    <property type="component" value="Unassembled WGS sequence"/>
</dbReference>
<keyword evidence="10" id="KW-0813">Transport</keyword>
<comment type="similarity">
    <text evidence="2 10">Belongs to the mitochondrial carrier (TC 2.A.29) family.</text>
</comment>
<evidence type="ECO:0000256" key="6">
    <source>
        <dbReference type="ARBA" id="ARBA00022989"/>
    </source>
</evidence>
<keyword evidence="12" id="KW-1185">Reference proteome</keyword>
<dbReference type="PANTHER" id="PTHR10780:SF18">
    <property type="entry name" value="LD43650P"/>
    <property type="match status" value="1"/>
</dbReference>
<dbReference type="PROSITE" id="PS50920">
    <property type="entry name" value="SOLCAR"/>
    <property type="match status" value="2"/>
</dbReference>
<comment type="caution">
    <text evidence="11">The sequence shown here is derived from an EMBL/GenBank/DDBJ whole genome shotgun (WGS) entry which is preliminary data.</text>
</comment>
<evidence type="ECO:0000256" key="2">
    <source>
        <dbReference type="ARBA" id="ARBA00006375"/>
    </source>
</evidence>
<organism evidence="11 12">
    <name type="scientific">Lymnaea stagnalis</name>
    <name type="common">Great pond snail</name>
    <name type="synonym">Helix stagnalis</name>
    <dbReference type="NCBI Taxonomy" id="6523"/>
    <lineage>
        <taxon>Eukaryota</taxon>
        <taxon>Metazoa</taxon>
        <taxon>Spiralia</taxon>
        <taxon>Lophotrochozoa</taxon>
        <taxon>Mollusca</taxon>
        <taxon>Gastropoda</taxon>
        <taxon>Heterobranchia</taxon>
        <taxon>Euthyneura</taxon>
        <taxon>Panpulmonata</taxon>
        <taxon>Hygrophila</taxon>
        <taxon>Lymnaeoidea</taxon>
        <taxon>Lymnaeidae</taxon>
        <taxon>Lymnaea</taxon>
    </lineage>
</organism>
<evidence type="ECO:0000313" key="11">
    <source>
        <dbReference type="EMBL" id="CAL1532671.1"/>
    </source>
</evidence>
<keyword evidence="6" id="KW-1133">Transmembrane helix</keyword>
<evidence type="ECO:0000256" key="4">
    <source>
        <dbReference type="ARBA" id="ARBA00022737"/>
    </source>
</evidence>
<evidence type="ECO:0000256" key="8">
    <source>
        <dbReference type="ARBA" id="ARBA00023136"/>
    </source>
</evidence>
<comment type="subcellular location">
    <subcellularLocation>
        <location evidence="1">Mitochondrion outer membrane</location>
        <topology evidence="1">Multi-pass membrane protein</topology>
    </subcellularLocation>
</comment>
<dbReference type="EMBL" id="CAXITT010000121">
    <property type="protein sequence ID" value="CAL1532671.1"/>
    <property type="molecule type" value="Genomic_DNA"/>
</dbReference>
<reference evidence="11 12" key="1">
    <citation type="submission" date="2024-04" db="EMBL/GenBank/DDBJ databases">
        <authorList>
            <consortium name="Genoscope - CEA"/>
            <person name="William W."/>
        </authorList>
    </citation>
    <scope>NUCLEOTIDE SEQUENCE [LARGE SCALE GENOMIC DNA]</scope>
</reference>
<evidence type="ECO:0000256" key="3">
    <source>
        <dbReference type="ARBA" id="ARBA00022692"/>
    </source>
</evidence>
<sequence length="318" mass="35629">MAAIALAQYGSGAVITALLHPFGYAKVLMQVGHEPLPPESTRTFLFRKEVYVYPNIFKYIGHIKKVDGFTGLYRGVFPRVLAGTIGNLVQYNIQDLLKSNEKQKKNDESEASSRLQEEDFVPWLKQFAKETSEDTLCRCCGVIVSHPFHVIMIRSMVQFIGRETQYNSIWSSTKEIYQHDGVLGFFAGLVPRLIGEVIAIWVTTFLAKLINKYCITEKDLKSYTGAACGLIVAHFTYPFTLVTNVMAVSGSGLAAGRDPLMPVYTNWWSCMNSLSADGELKRGANAFWRIYKPKPAIVLTKVRAKPTGYQKSSHSSYK</sequence>
<evidence type="ECO:0008006" key="13">
    <source>
        <dbReference type="Google" id="ProtNLM"/>
    </source>
</evidence>
<dbReference type="Pfam" id="PF00153">
    <property type="entry name" value="Mito_carr"/>
    <property type="match status" value="2"/>
</dbReference>
<evidence type="ECO:0000256" key="1">
    <source>
        <dbReference type="ARBA" id="ARBA00004374"/>
    </source>
</evidence>
<protein>
    <recommendedName>
        <fullName evidence="13">Mitochondrial carrier homolog 2</fullName>
    </recommendedName>
</protein>
<keyword evidence="4" id="KW-0677">Repeat</keyword>
<dbReference type="InterPro" id="IPR018108">
    <property type="entry name" value="MCP_transmembrane"/>
</dbReference>
<dbReference type="GO" id="GO:0005741">
    <property type="term" value="C:mitochondrial outer membrane"/>
    <property type="evidence" value="ECO:0007669"/>
    <property type="project" value="UniProtKB-SubCell"/>
</dbReference>
<evidence type="ECO:0000256" key="10">
    <source>
        <dbReference type="RuleBase" id="RU000488"/>
    </source>
</evidence>
<accession>A0AAV2HFB5</accession>
<dbReference type="InterPro" id="IPR023395">
    <property type="entry name" value="MCP_dom_sf"/>
</dbReference>
<feature type="repeat" description="Solcar" evidence="9">
    <location>
        <begin position="3"/>
        <end position="100"/>
    </location>
</feature>
<feature type="repeat" description="Solcar" evidence="9">
    <location>
        <begin position="125"/>
        <end position="213"/>
    </location>
</feature>
<name>A0AAV2HFB5_LYMST</name>